<evidence type="ECO:0000313" key="2">
    <source>
        <dbReference type="Proteomes" id="UP001632038"/>
    </source>
</evidence>
<dbReference type="AlphaFoldDB" id="A0ABD3E274"/>
<evidence type="ECO:0000313" key="1">
    <source>
        <dbReference type="EMBL" id="KAL3648613.1"/>
    </source>
</evidence>
<name>A0ABD3E274_9LAMI</name>
<sequence length="175" mass="19501">MIISEIFQKYYLLNVIFTSILKSIPTRFCKLCSSVRIVQTASLSFLSLTPQTLSIHHPSSATAGVVSASSLFAPSSLKPLPKLVLSLNSTGNYLDPSCRFIRNVAISFELDSEVDEDEGFDYSRQQSSPPELKLYVDPVFALNGTFDKRPKFSFGRTISIQIAAKRHTMPPKEVY</sequence>
<gene>
    <name evidence="1" type="ORF">CASFOL_005016</name>
</gene>
<keyword evidence="2" id="KW-1185">Reference proteome</keyword>
<protein>
    <submittedName>
        <fullName evidence="1">Uncharacterized protein</fullName>
    </submittedName>
</protein>
<organism evidence="1 2">
    <name type="scientific">Castilleja foliolosa</name>
    <dbReference type="NCBI Taxonomy" id="1961234"/>
    <lineage>
        <taxon>Eukaryota</taxon>
        <taxon>Viridiplantae</taxon>
        <taxon>Streptophyta</taxon>
        <taxon>Embryophyta</taxon>
        <taxon>Tracheophyta</taxon>
        <taxon>Spermatophyta</taxon>
        <taxon>Magnoliopsida</taxon>
        <taxon>eudicotyledons</taxon>
        <taxon>Gunneridae</taxon>
        <taxon>Pentapetalae</taxon>
        <taxon>asterids</taxon>
        <taxon>lamiids</taxon>
        <taxon>Lamiales</taxon>
        <taxon>Orobanchaceae</taxon>
        <taxon>Pedicularideae</taxon>
        <taxon>Castillejinae</taxon>
        <taxon>Castilleja</taxon>
    </lineage>
</organism>
<proteinExistence type="predicted"/>
<dbReference type="Proteomes" id="UP001632038">
    <property type="component" value="Unassembled WGS sequence"/>
</dbReference>
<accession>A0ABD3E274</accession>
<comment type="caution">
    <text evidence="1">The sequence shown here is derived from an EMBL/GenBank/DDBJ whole genome shotgun (WGS) entry which is preliminary data.</text>
</comment>
<reference evidence="2" key="1">
    <citation type="journal article" date="2024" name="IScience">
        <title>Strigolactones Initiate the Formation of Haustorium-like Structures in Castilleja.</title>
        <authorList>
            <person name="Buerger M."/>
            <person name="Peterson D."/>
            <person name="Chory J."/>
        </authorList>
    </citation>
    <scope>NUCLEOTIDE SEQUENCE [LARGE SCALE GENOMIC DNA]</scope>
</reference>
<dbReference type="EMBL" id="JAVIJP010000007">
    <property type="protein sequence ID" value="KAL3648613.1"/>
    <property type="molecule type" value="Genomic_DNA"/>
</dbReference>